<dbReference type="Gene3D" id="3.90.1170.40">
    <property type="entry name" value="Molybdopterin biosynthesis MoaE subunit"/>
    <property type="match status" value="1"/>
</dbReference>
<sequence length="137" mass="15426">MIEITDKPISPELVVKQVKTDSSGCAVTYIGLIREYSRGKPVLWVEYKDIGGTAENRLQEIASEVRQKWQLNNIAICHRVGRLNVGDINIVIAIASAHREEGFAACQYAIDRFKQFMPTQKKETYKDGSIQVEGNNI</sequence>
<reference evidence="1" key="1">
    <citation type="journal article" date="2014" name="Front. Microbiol.">
        <title>High frequency of phylogenetically diverse reductive dehalogenase-homologous genes in deep subseafloor sedimentary metagenomes.</title>
        <authorList>
            <person name="Kawai M."/>
            <person name="Futagami T."/>
            <person name="Toyoda A."/>
            <person name="Takaki Y."/>
            <person name="Nishi S."/>
            <person name="Hori S."/>
            <person name="Arai W."/>
            <person name="Tsubouchi T."/>
            <person name="Morono Y."/>
            <person name="Uchiyama I."/>
            <person name="Ito T."/>
            <person name="Fujiyama A."/>
            <person name="Inagaki F."/>
            <person name="Takami H."/>
        </authorList>
    </citation>
    <scope>NUCLEOTIDE SEQUENCE</scope>
    <source>
        <strain evidence="1">Expedition CK06-06</strain>
    </source>
</reference>
<dbReference type="GO" id="GO:0006777">
    <property type="term" value="P:Mo-molybdopterin cofactor biosynthetic process"/>
    <property type="evidence" value="ECO:0007669"/>
    <property type="project" value="InterPro"/>
</dbReference>
<dbReference type="InterPro" id="IPR003448">
    <property type="entry name" value="Mopterin_biosynth_MoaE"/>
</dbReference>
<name>X1UUH7_9ZZZZ</name>
<comment type="caution">
    <text evidence="1">The sequence shown here is derived from an EMBL/GenBank/DDBJ whole genome shotgun (WGS) entry which is preliminary data.</text>
</comment>
<evidence type="ECO:0008006" key="2">
    <source>
        <dbReference type="Google" id="ProtNLM"/>
    </source>
</evidence>
<dbReference type="AlphaFoldDB" id="X1UUH7"/>
<dbReference type="Pfam" id="PF02391">
    <property type="entry name" value="MoaE"/>
    <property type="match status" value="1"/>
</dbReference>
<evidence type="ECO:0000313" key="1">
    <source>
        <dbReference type="EMBL" id="GAI95989.1"/>
    </source>
</evidence>
<dbReference type="EMBL" id="BARW01023465">
    <property type="protein sequence ID" value="GAI95989.1"/>
    <property type="molecule type" value="Genomic_DNA"/>
</dbReference>
<dbReference type="InterPro" id="IPR036563">
    <property type="entry name" value="MoaE_sf"/>
</dbReference>
<organism evidence="1">
    <name type="scientific">marine sediment metagenome</name>
    <dbReference type="NCBI Taxonomy" id="412755"/>
    <lineage>
        <taxon>unclassified sequences</taxon>
        <taxon>metagenomes</taxon>
        <taxon>ecological metagenomes</taxon>
    </lineage>
</organism>
<protein>
    <recommendedName>
        <fullName evidence="2">Molybdopterin biosynthesis MoaE protein</fullName>
    </recommendedName>
</protein>
<dbReference type="SUPFAM" id="SSF54690">
    <property type="entry name" value="Molybdopterin synthase subunit MoaE"/>
    <property type="match status" value="1"/>
</dbReference>
<accession>X1UUH7</accession>
<gene>
    <name evidence="1" type="ORF">S12H4_38910</name>
</gene>
<dbReference type="CDD" id="cd00756">
    <property type="entry name" value="MoaE"/>
    <property type="match status" value="1"/>
</dbReference>
<proteinExistence type="predicted"/>
<dbReference type="PANTHER" id="PTHR23404">
    <property type="entry name" value="MOLYBDOPTERIN SYNTHASE RELATED"/>
    <property type="match status" value="1"/>
</dbReference>